<dbReference type="Proteomes" id="UP001295423">
    <property type="component" value="Unassembled WGS sequence"/>
</dbReference>
<organism evidence="1 2">
    <name type="scientific">Cylindrotheca closterium</name>
    <dbReference type="NCBI Taxonomy" id="2856"/>
    <lineage>
        <taxon>Eukaryota</taxon>
        <taxon>Sar</taxon>
        <taxon>Stramenopiles</taxon>
        <taxon>Ochrophyta</taxon>
        <taxon>Bacillariophyta</taxon>
        <taxon>Bacillariophyceae</taxon>
        <taxon>Bacillariophycidae</taxon>
        <taxon>Bacillariales</taxon>
        <taxon>Bacillariaceae</taxon>
        <taxon>Cylindrotheca</taxon>
    </lineage>
</organism>
<dbReference type="EMBL" id="CAKOGP040001944">
    <property type="protein sequence ID" value="CAJ1957427.1"/>
    <property type="molecule type" value="Genomic_DNA"/>
</dbReference>
<comment type="caution">
    <text evidence="1">The sequence shown here is derived from an EMBL/GenBank/DDBJ whole genome shotgun (WGS) entry which is preliminary data.</text>
</comment>
<sequence length="425" mass="47506">MEPISSRKEILGLFCSKYGVNVENVGNEILYPPPSQHNASKNDSANVKIPNLIDAQAAVECITVNRYAMMADEDTKGCFRLHKLDTGREETPVTTKNIAVASSYGTISSILLAMVSQALVIHKDEKGAFSFQIGAQPNWNARGIDRNAISGMFDEHKHKSLLSFYLGNQGTKEQEDHEFALVPYATKGEFEEYKGLTTKESIQKFVAKLLELSPIDHWSTGALNWECIHDLVFIAKVLWVGLELPSFAAIGGRHRLFTVCHLLLGWKATTNGSTLKCLEAKLPNTLIWYKAPIQIVVGRDGGLLRSFSLQLQDQTKHTIPINLGNFMIDVLGNCQKRSNLDALKKGPDAMKLFWDATIMCLKSNEAYRELTKAVPGSKSSLLDIALDSRKRNKKLWNSFMKFLSKGKYMFPARETNEPVTTMLIF</sequence>
<evidence type="ECO:0000313" key="1">
    <source>
        <dbReference type="EMBL" id="CAJ1957427.1"/>
    </source>
</evidence>
<evidence type="ECO:0000313" key="2">
    <source>
        <dbReference type="Proteomes" id="UP001295423"/>
    </source>
</evidence>
<name>A0AAD2FYR1_9STRA</name>
<accession>A0AAD2FYR1</accession>
<keyword evidence="2" id="KW-1185">Reference proteome</keyword>
<proteinExistence type="predicted"/>
<protein>
    <submittedName>
        <fullName evidence="1">Uncharacterized protein</fullName>
    </submittedName>
</protein>
<gene>
    <name evidence="1" type="ORF">CYCCA115_LOCUS16710</name>
</gene>
<reference evidence="1" key="1">
    <citation type="submission" date="2023-08" db="EMBL/GenBank/DDBJ databases">
        <authorList>
            <person name="Audoor S."/>
            <person name="Bilcke G."/>
        </authorList>
    </citation>
    <scope>NUCLEOTIDE SEQUENCE</scope>
</reference>
<dbReference type="AlphaFoldDB" id="A0AAD2FYR1"/>